<dbReference type="PATRIC" id="fig|388467.6.peg.3238"/>
<gene>
    <name evidence="1" type="ORF">A19Y_3292</name>
</gene>
<proteinExistence type="predicted"/>
<keyword evidence="2" id="KW-1185">Reference proteome</keyword>
<evidence type="ECO:0000313" key="1">
    <source>
        <dbReference type="EMBL" id="KEI68087.1"/>
    </source>
</evidence>
<protein>
    <submittedName>
        <fullName evidence="1">Uncharacterized protein</fullName>
    </submittedName>
</protein>
<dbReference type="RefSeq" id="WP_026796927.1">
    <property type="nucleotide sequence ID" value="NZ_CM002803.1"/>
</dbReference>
<reference evidence="1 2" key="1">
    <citation type="journal article" date="2014" name="Appl. Environ. Microbiol.">
        <title>Elucidation of insertion elements encoded on plasmids and in vitro construction of shuttle vectors from the toxic cyanobacterium Planktothrix.</title>
        <authorList>
            <person name="Christiansen G."/>
            <person name="Goesmann A."/>
            <person name="Kurmayer R."/>
        </authorList>
    </citation>
    <scope>NUCLEOTIDE SEQUENCE [LARGE SCALE GENOMIC DNA]</scope>
    <source>
        <strain evidence="1 2">NIVA-CYA 126/8</strain>
    </source>
</reference>
<dbReference type="AlphaFoldDB" id="A0A073CJJ1"/>
<sequence length="73" mass="8583">MTLSKTESRQLLERMIFDDELPRDWVQDVWDMSPILGENAAKLLDAFDMLIDCCSEEKLENLVESLYDEIENQ</sequence>
<dbReference type="GeneID" id="77288264"/>
<dbReference type="eggNOG" id="ENOG5032YPU">
    <property type="taxonomic scope" value="Bacteria"/>
</dbReference>
<accession>A0A073CJJ1</accession>
<organism evidence="1 2">
    <name type="scientific">Planktothrix agardhii (strain NIVA-CYA 126/8)</name>
    <dbReference type="NCBI Taxonomy" id="388467"/>
    <lineage>
        <taxon>Bacteria</taxon>
        <taxon>Bacillati</taxon>
        <taxon>Cyanobacteriota</taxon>
        <taxon>Cyanophyceae</taxon>
        <taxon>Oscillatoriophycideae</taxon>
        <taxon>Oscillatoriales</taxon>
        <taxon>Microcoleaceae</taxon>
        <taxon>Planktothrix</taxon>
    </lineage>
</organism>
<dbReference type="Proteomes" id="UP000027395">
    <property type="component" value="Chromosome"/>
</dbReference>
<dbReference type="EMBL" id="CM002803">
    <property type="protein sequence ID" value="KEI68087.1"/>
    <property type="molecule type" value="Genomic_DNA"/>
</dbReference>
<name>A0A073CJJ1_PLAA1</name>
<dbReference type="HOGENOM" id="CLU_2614337_0_0_3"/>
<evidence type="ECO:0000313" key="2">
    <source>
        <dbReference type="Proteomes" id="UP000027395"/>
    </source>
</evidence>